<evidence type="ECO:0000256" key="1">
    <source>
        <dbReference type="SAM" id="MobiDB-lite"/>
    </source>
</evidence>
<protein>
    <recommendedName>
        <fullName evidence="5">GAF domain-containing protein</fullName>
    </recommendedName>
</protein>
<keyword evidence="2" id="KW-0812">Transmembrane</keyword>
<feature type="transmembrane region" description="Helical" evidence="2">
    <location>
        <begin position="16"/>
        <end position="35"/>
    </location>
</feature>
<name>A0ABN3JBZ7_9ACTN</name>
<comment type="caution">
    <text evidence="3">The sequence shown here is derived from an EMBL/GenBank/DDBJ whole genome shotgun (WGS) entry which is preliminary data.</text>
</comment>
<evidence type="ECO:0000313" key="4">
    <source>
        <dbReference type="Proteomes" id="UP001499986"/>
    </source>
</evidence>
<reference evidence="3 4" key="1">
    <citation type="journal article" date="2019" name="Int. J. Syst. Evol. Microbiol.">
        <title>The Global Catalogue of Microorganisms (GCM) 10K type strain sequencing project: providing services to taxonomists for standard genome sequencing and annotation.</title>
        <authorList>
            <consortium name="The Broad Institute Genomics Platform"/>
            <consortium name="The Broad Institute Genome Sequencing Center for Infectious Disease"/>
            <person name="Wu L."/>
            <person name="Ma J."/>
        </authorList>
    </citation>
    <scope>NUCLEOTIDE SEQUENCE [LARGE SCALE GENOMIC DNA]</scope>
    <source>
        <strain evidence="3 4">JCM 4358</strain>
    </source>
</reference>
<keyword evidence="4" id="KW-1185">Reference proteome</keyword>
<evidence type="ECO:0000313" key="3">
    <source>
        <dbReference type="EMBL" id="GAA2426562.1"/>
    </source>
</evidence>
<organism evidence="3 4">
    <name type="scientific">Streptomyces coeruleofuscus</name>
    <dbReference type="NCBI Taxonomy" id="66879"/>
    <lineage>
        <taxon>Bacteria</taxon>
        <taxon>Bacillati</taxon>
        <taxon>Actinomycetota</taxon>
        <taxon>Actinomycetes</taxon>
        <taxon>Kitasatosporales</taxon>
        <taxon>Streptomycetaceae</taxon>
        <taxon>Streptomyces</taxon>
    </lineage>
</organism>
<gene>
    <name evidence="3" type="ORF">GCM10010255_81150</name>
</gene>
<proteinExistence type="predicted"/>
<accession>A0ABN3JBZ7</accession>
<dbReference type="InterPro" id="IPR029016">
    <property type="entry name" value="GAF-like_dom_sf"/>
</dbReference>
<dbReference type="SUPFAM" id="SSF55781">
    <property type="entry name" value="GAF domain-like"/>
    <property type="match status" value="1"/>
</dbReference>
<keyword evidence="2" id="KW-1133">Transmembrane helix</keyword>
<keyword evidence="2" id="KW-0472">Membrane</keyword>
<dbReference type="Proteomes" id="UP001499986">
    <property type="component" value="Unassembled WGS sequence"/>
</dbReference>
<sequence>MSLESKLLGRRKIKPWGVAVLSAVSVGLPTVPAFAENSFGPYYIFTCAACAAIASFFTLHTSSKRVETERSSVLEHALEPLSCLMGKILVDPAEFEERRDTVLKRLVDTAAELAHADAASALYWLTAEDTELHLAFANEQAVQRHFQDKFSRGAEKDSFLVEAALSVAGRSVHDVRKDPDRGRIYVADDCRSAVFMPVRAGGVQQGLLMIQARKPGHIPNNFREDKRFKTIVHLIGAVREMKKPDSALRASVPGQNKPPVNDPQGTSS</sequence>
<evidence type="ECO:0008006" key="5">
    <source>
        <dbReference type="Google" id="ProtNLM"/>
    </source>
</evidence>
<feature type="region of interest" description="Disordered" evidence="1">
    <location>
        <begin position="243"/>
        <end position="268"/>
    </location>
</feature>
<dbReference type="EMBL" id="BAAASE010000017">
    <property type="protein sequence ID" value="GAA2426562.1"/>
    <property type="molecule type" value="Genomic_DNA"/>
</dbReference>
<dbReference type="Gene3D" id="3.30.450.40">
    <property type="match status" value="1"/>
</dbReference>
<evidence type="ECO:0000256" key="2">
    <source>
        <dbReference type="SAM" id="Phobius"/>
    </source>
</evidence>
<feature type="transmembrane region" description="Helical" evidence="2">
    <location>
        <begin position="41"/>
        <end position="60"/>
    </location>
</feature>